<accession>A0A072NMB0</accession>
<dbReference type="CDD" id="cd15787">
    <property type="entry name" value="YycH_N"/>
    <property type="match status" value="1"/>
</dbReference>
<dbReference type="EMBL" id="JJRY01000010">
    <property type="protein sequence ID" value="KEF38043.1"/>
    <property type="molecule type" value="Genomic_DNA"/>
</dbReference>
<name>A0A072NMB0_SCHAZ</name>
<dbReference type="OrthoDB" id="2382185at2"/>
<dbReference type="InterPro" id="IPR042274">
    <property type="entry name" value="YycH/YycI_2"/>
</dbReference>
<dbReference type="InterPro" id="IPR009996">
    <property type="entry name" value="YycH"/>
</dbReference>
<dbReference type="Gene3D" id="3.30.310.160">
    <property type="entry name" value="YycH protein, domain 2"/>
    <property type="match status" value="1"/>
</dbReference>
<proteinExistence type="predicted"/>
<reference evidence="2 3" key="1">
    <citation type="submission" date="2014-04" db="EMBL/GenBank/DDBJ databases">
        <title>Draft genome sequence of Bacillus azotoformans MEV2011, a (co-) denitrifying strain unable to grow in the presence of oxygen.</title>
        <authorList>
            <person name="Nielsen M."/>
            <person name="Schreiber L."/>
            <person name="Finster K."/>
            <person name="Schramm A."/>
        </authorList>
    </citation>
    <scope>NUCLEOTIDE SEQUENCE [LARGE SCALE GENOMIC DNA]</scope>
    <source>
        <strain evidence="2 3">MEV2011</strain>
    </source>
</reference>
<dbReference type="RefSeq" id="WP_035196175.1">
    <property type="nucleotide sequence ID" value="NZ_JJRY01000010.1"/>
</dbReference>
<protein>
    <recommendedName>
        <fullName evidence="1">Regulatory protein YycH domain-containing protein</fullName>
    </recommendedName>
</protein>
<organism evidence="2 3">
    <name type="scientific">Schinkia azotoformans MEV2011</name>
    <dbReference type="NCBI Taxonomy" id="1348973"/>
    <lineage>
        <taxon>Bacteria</taxon>
        <taxon>Bacillati</taxon>
        <taxon>Bacillota</taxon>
        <taxon>Bacilli</taxon>
        <taxon>Bacillales</taxon>
        <taxon>Bacillaceae</taxon>
        <taxon>Calidifontibacillus/Schinkia group</taxon>
        <taxon>Schinkia</taxon>
    </lineage>
</organism>
<gene>
    <name evidence="2" type="ORF">M670_02802</name>
</gene>
<sequence>MKVRIEKIKSIILALLVLLSLALTWGLWTFQPQYDFRQKVNNLNSVAIGEKRQFNEVIKPTQFIYHQDGLHYGVTDSMFTDEIYQMVMDLNSLEYEHITFSTPEQLDSILLKERSLEMIFPVNLPINISNYIMGPIRQEWDINYFDRIIVSFSKEPALYLISYATDQAIKLKVEQNEAGKINELLLHSNFKNSPYFTVSGNQGHTLYLPEQRIAIKQLTFSTQNILSSDFKNALFNDPNTLKQYRLNNGEESFTDGTRALEISQNQDMMRFVNPANQEVYELEPEEMILKSIEFINDHSGWTDSFSLIDWSRAKHTVKFQLMVNGYLVFNDKGATMIYESWRDNEIYEYVRSLTNLRFAIDSEQKQVILPSGRELLSYLTQVKPDFTLSSLEAALVGYDFSKEKLNTAVATVKPKWYIKYDGKWEGIYIPSTSISQGGEKLGLE</sequence>
<dbReference type="Proteomes" id="UP000027936">
    <property type="component" value="Unassembled WGS sequence"/>
</dbReference>
<evidence type="ECO:0000313" key="3">
    <source>
        <dbReference type="Proteomes" id="UP000027936"/>
    </source>
</evidence>
<evidence type="ECO:0000313" key="2">
    <source>
        <dbReference type="EMBL" id="KEF38043.1"/>
    </source>
</evidence>
<dbReference type="Gene3D" id="3.10.450.310">
    <property type="match status" value="1"/>
</dbReference>
<dbReference type="AlphaFoldDB" id="A0A072NMB0"/>
<evidence type="ECO:0000259" key="1">
    <source>
        <dbReference type="Pfam" id="PF07435"/>
    </source>
</evidence>
<feature type="domain" description="Regulatory protein YycH" evidence="1">
    <location>
        <begin position="6"/>
        <end position="427"/>
    </location>
</feature>
<dbReference type="Pfam" id="PF07435">
    <property type="entry name" value="YycH"/>
    <property type="match status" value="1"/>
</dbReference>
<dbReference type="PATRIC" id="fig|1348973.3.peg.2709"/>
<comment type="caution">
    <text evidence="2">The sequence shown here is derived from an EMBL/GenBank/DDBJ whole genome shotgun (WGS) entry which is preliminary data.</text>
</comment>